<protein>
    <recommendedName>
        <fullName evidence="4">DUF3077 domain-containing protein</fullName>
    </recommendedName>
</protein>
<sequence>MKKTTPDDPKACHTPRDDHQHDEATRRILDTLLQAPPVCLDNLKPTCAQRAGKSSAFAVLPDIRAIEALCHVSLMLKSAEEVSDEITAYASGIERGLVWSLVHSVEMSRTLVDSLLKANGVDPELLTAQPLAWPCAKKTNQGRL</sequence>
<name>A0A266LZT5_PSEFR</name>
<dbReference type="RefSeq" id="WP_095027557.1">
    <property type="nucleotide sequence ID" value="NZ_NQKL01000001.1"/>
</dbReference>
<accession>A0A266LZT5</accession>
<evidence type="ECO:0000313" key="3">
    <source>
        <dbReference type="Proteomes" id="UP000216113"/>
    </source>
</evidence>
<evidence type="ECO:0000256" key="1">
    <source>
        <dbReference type="SAM" id="MobiDB-lite"/>
    </source>
</evidence>
<organism evidence="2 3">
    <name type="scientific">Pseudomonas fragi</name>
    <dbReference type="NCBI Taxonomy" id="296"/>
    <lineage>
        <taxon>Bacteria</taxon>
        <taxon>Pseudomonadati</taxon>
        <taxon>Pseudomonadota</taxon>
        <taxon>Gammaproteobacteria</taxon>
        <taxon>Pseudomonadales</taxon>
        <taxon>Pseudomonadaceae</taxon>
        <taxon>Pseudomonas</taxon>
    </lineage>
</organism>
<dbReference type="EMBL" id="NQKL01000001">
    <property type="protein sequence ID" value="OZY43524.1"/>
    <property type="molecule type" value="Genomic_DNA"/>
</dbReference>
<dbReference type="AlphaFoldDB" id="A0A266LZT5"/>
<dbReference type="Proteomes" id="UP000216113">
    <property type="component" value="Unassembled WGS sequence"/>
</dbReference>
<gene>
    <name evidence="2" type="ORF">CJF43_00740</name>
</gene>
<evidence type="ECO:0008006" key="4">
    <source>
        <dbReference type="Google" id="ProtNLM"/>
    </source>
</evidence>
<evidence type="ECO:0000313" key="2">
    <source>
        <dbReference type="EMBL" id="OZY43524.1"/>
    </source>
</evidence>
<proteinExistence type="predicted"/>
<feature type="region of interest" description="Disordered" evidence="1">
    <location>
        <begin position="1"/>
        <end position="21"/>
    </location>
</feature>
<comment type="caution">
    <text evidence="2">The sequence shown here is derived from an EMBL/GenBank/DDBJ whole genome shotgun (WGS) entry which is preliminary data.</text>
</comment>
<reference evidence="2 3" key="1">
    <citation type="submission" date="2017-08" db="EMBL/GenBank/DDBJ databases">
        <title>Genomic and metabolic characterisation of spoilage-associated Pseudomonas species.</title>
        <authorList>
            <person name="Stanborough T."/>
            <person name="Fegan N."/>
            <person name="Powell S.M."/>
            <person name="Singh T."/>
            <person name="Tamplin M.L."/>
            <person name="Chandry P.S."/>
        </authorList>
    </citation>
    <scope>NUCLEOTIDE SEQUENCE [LARGE SCALE GENOMIC DNA]</scope>
    <source>
        <strain evidence="2 3">F1820</strain>
    </source>
</reference>